<sequence>MTTTGTVSLERRLDDPTGVTVLVNGVPSSHLDLVDPTRLEFEYMQQMAAVLDRTAGPGAALRAVHLGAAGCTMARYVDATRPGSHQLAVELDAALAELVRTWFDLPRSPALRIRAGDARAELERRPDASADVVIRDVFAGDTTPGHVRTVEFTAQVARVLVPGGVYLANCADRPPLAEARAEVATLRAVFRDVIAIAEPGQLKGRRYGNVVLAGTDREGLLGSAELARTIRSLPAPTRVLHGAELASFVGDARPLRDG</sequence>
<dbReference type="EMBL" id="BJYY01000021">
    <property type="protein sequence ID" value="GEO35566.1"/>
    <property type="molecule type" value="Genomic_DNA"/>
</dbReference>
<keyword evidence="3" id="KW-1185">Reference proteome</keyword>
<evidence type="ECO:0000313" key="2">
    <source>
        <dbReference type="EMBL" id="GEO35566.1"/>
    </source>
</evidence>
<protein>
    <recommendedName>
        <fullName evidence="4">Spermidine synthase</fullName>
    </recommendedName>
</protein>
<name>A0A512DGM6_9CELL</name>
<dbReference type="PANTHER" id="PTHR43317">
    <property type="entry name" value="THERMOSPERMINE SYNTHASE ACAULIS5"/>
    <property type="match status" value="1"/>
</dbReference>
<accession>A0A512DGM6</accession>
<organism evidence="2 3">
    <name type="scientific">Cellulomonas aerilata</name>
    <dbReference type="NCBI Taxonomy" id="515326"/>
    <lineage>
        <taxon>Bacteria</taxon>
        <taxon>Bacillati</taxon>
        <taxon>Actinomycetota</taxon>
        <taxon>Actinomycetes</taxon>
        <taxon>Micrococcales</taxon>
        <taxon>Cellulomonadaceae</taxon>
        <taxon>Cellulomonas</taxon>
    </lineage>
</organism>
<comment type="caution">
    <text evidence="2">The sequence shown here is derived from an EMBL/GenBank/DDBJ whole genome shotgun (WGS) entry which is preliminary data.</text>
</comment>
<dbReference type="Proteomes" id="UP000321181">
    <property type="component" value="Unassembled WGS sequence"/>
</dbReference>
<gene>
    <name evidence="2" type="ORF">CAE01nite_32910</name>
</gene>
<dbReference type="RefSeq" id="WP_246131288.1">
    <property type="nucleotide sequence ID" value="NZ_BAAARM010000006.1"/>
</dbReference>
<evidence type="ECO:0000313" key="3">
    <source>
        <dbReference type="Proteomes" id="UP000321181"/>
    </source>
</evidence>
<dbReference type="CDD" id="cd02440">
    <property type="entry name" value="AdoMet_MTases"/>
    <property type="match status" value="1"/>
</dbReference>
<dbReference type="PANTHER" id="PTHR43317:SF1">
    <property type="entry name" value="THERMOSPERMINE SYNTHASE ACAULIS5"/>
    <property type="match status" value="1"/>
</dbReference>
<dbReference type="Gene3D" id="3.40.50.150">
    <property type="entry name" value="Vaccinia Virus protein VP39"/>
    <property type="match status" value="1"/>
</dbReference>
<dbReference type="SUPFAM" id="SSF53335">
    <property type="entry name" value="S-adenosyl-L-methionine-dependent methyltransferases"/>
    <property type="match status" value="1"/>
</dbReference>
<dbReference type="InterPro" id="IPR029063">
    <property type="entry name" value="SAM-dependent_MTases_sf"/>
</dbReference>
<evidence type="ECO:0008006" key="4">
    <source>
        <dbReference type="Google" id="ProtNLM"/>
    </source>
</evidence>
<reference evidence="2 3" key="1">
    <citation type="submission" date="2019-07" db="EMBL/GenBank/DDBJ databases">
        <title>Whole genome shotgun sequence of Cellulomonas aerilata NBRC 106308.</title>
        <authorList>
            <person name="Hosoyama A."/>
            <person name="Uohara A."/>
            <person name="Ohji S."/>
            <person name="Ichikawa N."/>
        </authorList>
    </citation>
    <scope>NUCLEOTIDE SEQUENCE [LARGE SCALE GENOMIC DNA]</scope>
    <source>
        <strain evidence="2 3">NBRC 106308</strain>
    </source>
</reference>
<dbReference type="AlphaFoldDB" id="A0A512DGM6"/>
<proteinExistence type="predicted"/>
<keyword evidence="1" id="KW-0620">Polyamine biosynthesis</keyword>
<dbReference type="NCBIfam" id="NF037959">
    <property type="entry name" value="MFS_SpdSyn"/>
    <property type="match status" value="1"/>
</dbReference>
<dbReference type="GO" id="GO:0006596">
    <property type="term" value="P:polyamine biosynthetic process"/>
    <property type="evidence" value="ECO:0007669"/>
    <property type="project" value="UniProtKB-KW"/>
</dbReference>
<evidence type="ECO:0000256" key="1">
    <source>
        <dbReference type="ARBA" id="ARBA00023115"/>
    </source>
</evidence>